<dbReference type="HOGENOM" id="CLU_077732_0_0_1"/>
<organism evidence="2 3">
    <name type="scientific">Verruconis gallopava</name>
    <dbReference type="NCBI Taxonomy" id="253628"/>
    <lineage>
        <taxon>Eukaryota</taxon>
        <taxon>Fungi</taxon>
        <taxon>Dikarya</taxon>
        <taxon>Ascomycota</taxon>
        <taxon>Pezizomycotina</taxon>
        <taxon>Dothideomycetes</taxon>
        <taxon>Pleosporomycetidae</taxon>
        <taxon>Venturiales</taxon>
        <taxon>Sympoventuriaceae</taxon>
        <taxon>Verruconis</taxon>
    </lineage>
</organism>
<dbReference type="GO" id="GO:0000731">
    <property type="term" value="P:DNA synthesis involved in DNA repair"/>
    <property type="evidence" value="ECO:0007669"/>
    <property type="project" value="InterPro"/>
</dbReference>
<sequence>MPAAKRRTSGGPTASSKAKSRSQSTLAFHGKSNKITKPGSGIASGKLKQDSPALGPADAIEIPTEAEPDVKKSTTTEVSIAKQAKTEAEAPLTPEEVEASKVKEAQIKKYWQEKESLRKAPRVHQDGLSLHEKICREFDTDGRYGPCVGIARIKRWKRAHKLGLKPPIEVLAVLLQEQEEENVKAQHSHVDELMSSRFAEV</sequence>
<feature type="region of interest" description="Disordered" evidence="1">
    <location>
        <begin position="1"/>
        <end position="97"/>
    </location>
</feature>
<name>A0A0D2A588_9PEZI</name>
<dbReference type="VEuPathDB" id="FungiDB:PV09_06754"/>
<evidence type="ECO:0008006" key="4">
    <source>
        <dbReference type="Google" id="ProtNLM"/>
    </source>
</evidence>
<dbReference type="Proteomes" id="UP000053259">
    <property type="component" value="Unassembled WGS sequence"/>
</dbReference>
<keyword evidence="3" id="KW-1185">Reference proteome</keyword>
<dbReference type="RefSeq" id="XP_016211782.1">
    <property type="nucleotide sequence ID" value="XM_016360443.1"/>
</dbReference>
<dbReference type="GO" id="GO:0003887">
    <property type="term" value="F:DNA-directed DNA polymerase activity"/>
    <property type="evidence" value="ECO:0007669"/>
    <property type="project" value="TreeGrafter"/>
</dbReference>
<dbReference type="Pfam" id="PF04081">
    <property type="entry name" value="DNA_pol_delta_4"/>
    <property type="match status" value="1"/>
</dbReference>
<dbReference type="GO" id="GO:0006261">
    <property type="term" value="P:DNA-templated DNA replication"/>
    <property type="evidence" value="ECO:0007669"/>
    <property type="project" value="TreeGrafter"/>
</dbReference>
<dbReference type="GO" id="GO:0043625">
    <property type="term" value="C:delta DNA polymerase complex"/>
    <property type="evidence" value="ECO:0007669"/>
    <property type="project" value="TreeGrafter"/>
</dbReference>
<accession>A0A0D2A588</accession>
<dbReference type="GeneID" id="27314727"/>
<dbReference type="STRING" id="253628.A0A0D2A588"/>
<gene>
    <name evidence="2" type="ORF">PV09_06754</name>
</gene>
<dbReference type="PANTHER" id="PTHR14303">
    <property type="entry name" value="DNA POLYMERASE DELTA SUBUNIT 4"/>
    <property type="match status" value="1"/>
</dbReference>
<dbReference type="PANTHER" id="PTHR14303:SF0">
    <property type="entry name" value="DNA POLYMERASE DELTA SUBUNIT 4"/>
    <property type="match status" value="1"/>
</dbReference>
<reference evidence="2 3" key="1">
    <citation type="submission" date="2015-01" db="EMBL/GenBank/DDBJ databases">
        <title>The Genome Sequence of Ochroconis gallopava CBS43764.</title>
        <authorList>
            <consortium name="The Broad Institute Genomics Platform"/>
            <person name="Cuomo C."/>
            <person name="de Hoog S."/>
            <person name="Gorbushina A."/>
            <person name="Stielow B."/>
            <person name="Teixiera M."/>
            <person name="Abouelleil A."/>
            <person name="Chapman S.B."/>
            <person name="Priest M."/>
            <person name="Young S.K."/>
            <person name="Wortman J."/>
            <person name="Nusbaum C."/>
            <person name="Birren B."/>
        </authorList>
    </citation>
    <scope>NUCLEOTIDE SEQUENCE [LARGE SCALE GENOMIC DNA]</scope>
    <source>
        <strain evidence="2 3">CBS 43764</strain>
    </source>
</reference>
<evidence type="ECO:0000313" key="2">
    <source>
        <dbReference type="EMBL" id="KIW01913.1"/>
    </source>
</evidence>
<dbReference type="InParanoid" id="A0A0D2A588"/>
<dbReference type="InterPro" id="IPR007218">
    <property type="entry name" value="DNA_pol_delta_4"/>
</dbReference>
<feature type="compositionally biased region" description="Polar residues" evidence="1">
    <location>
        <begin position="10"/>
        <end position="26"/>
    </location>
</feature>
<dbReference type="AlphaFoldDB" id="A0A0D2A588"/>
<protein>
    <recommendedName>
        <fullName evidence="4">DNA polymerase delta subunit 4</fullName>
    </recommendedName>
</protein>
<evidence type="ECO:0000256" key="1">
    <source>
        <dbReference type="SAM" id="MobiDB-lite"/>
    </source>
</evidence>
<dbReference type="EMBL" id="KN847552">
    <property type="protein sequence ID" value="KIW01913.1"/>
    <property type="molecule type" value="Genomic_DNA"/>
</dbReference>
<dbReference type="OrthoDB" id="337486at2759"/>
<evidence type="ECO:0000313" key="3">
    <source>
        <dbReference type="Proteomes" id="UP000053259"/>
    </source>
</evidence>
<proteinExistence type="predicted"/>